<proteinExistence type="predicted"/>
<evidence type="ECO:0000313" key="2">
    <source>
        <dbReference type="Proteomes" id="UP000814128"/>
    </source>
</evidence>
<comment type="caution">
    <text evidence="1">The sequence shown here is derived from an EMBL/GenBank/DDBJ whole genome shotgun (WGS) entry which is preliminary data.</text>
</comment>
<evidence type="ECO:0000313" key="1">
    <source>
        <dbReference type="EMBL" id="KAI0035794.1"/>
    </source>
</evidence>
<keyword evidence="2" id="KW-1185">Reference proteome</keyword>
<accession>A0ACB8QVC3</accession>
<dbReference type="Proteomes" id="UP000814128">
    <property type="component" value="Unassembled WGS sequence"/>
</dbReference>
<protein>
    <submittedName>
        <fullName evidence="1">Uncharacterized protein</fullName>
    </submittedName>
</protein>
<dbReference type="EMBL" id="MU273479">
    <property type="protein sequence ID" value="KAI0035794.1"/>
    <property type="molecule type" value="Genomic_DNA"/>
</dbReference>
<name>A0ACB8QVC3_9AGAM</name>
<sequence length="110" mass="12182">MSMNILPLTTQDVASVSVEKRPLEGTYEQETTTLGVETGVVEEGVEEDEDAAGTYRPCPNYPSACSTEMGPPSGWWPGQCTMCRLFLLTHYALLFVCAVFLWCTLNRIIL</sequence>
<organism evidence="1 2">
    <name type="scientific">Vararia minispora EC-137</name>
    <dbReference type="NCBI Taxonomy" id="1314806"/>
    <lineage>
        <taxon>Eukaryota</taxon>
        <taxon>Fungi</taxon>
        <taxon>Dikarya</taxon>
        <taxon>Basidiomycota</taxon>
        <taxon>Agaricomycotina</taxon>
        <taxon>Agaricomycetes</taxon>
        <taxon>Russulales</taxon>
        <taxon>Lachnocladiaceae</taxon>
        <taxon>Vararia</taxon>
    </lineage>
</organism>
<reference evidence="1" key="1">
    <citation type="submission" date="2021-02" db="EMBL/GenBank/DDBJ databases">
        <authorList>
            <consortium name="DOE Joint Genome Institute"/>
            <person name="Ahrendt S."/>
            <person name="Looney B.P."/>
            <person name="Miyauchi S."/>
            <person name="Morin E."/>
            <person name="Drula E."/>
            <person name="Courty P.E."/>
            <person name="Chicoki N."/>
            <person name="Fauchery L."/>
            <person name="Kohler A."/>
            <person name="Kuo A."/>
            <person name="Labutti K."/>
            <person name="Pangilinan J."/>
            <person name="Lipzen A."/>
            <person name="Riley R."/>
            <person name="Andreopoulos W."/>
            <person name="He G."/>
            <person name="Johnson J."/>
            <person name="Barry K.W."/>
            <person name="Grigoriev I.V."/>
            <person name="Nagy L."/>
            <person name="Hibbett D."/>
            <person name="Henrissat B."/>
            <person name="Matheny P.B."/>
            <person name="Labbe J."/>
            <person name="Martin F."/>
        </authorList>
    </citation>
    <scope>NUCLEOTIDE SEQUENCE</scope>
    <source>
        <strain evidence="1">EC-137</strain>
    </source>
</reference>
<gene>
    <name evidence="1" type="ORF">K488DRAFT_82688</name>
</gene>
<reference evidence="1" key="2">
    <citation type="journal article" date="2022" name="New Phytol.">
        <title>Evolutionary transition to the ectomycorrhizal habit in the genomes of a hyperdiverse lineage of mushroom-forming fungi.</title>
        <authorList>
            <person name="Looney B."/>
            <person name="Miyauchi S."/>
            <person name="Morin E."/>
            <person name="Drula E."/>
            <person name="Courty P.E."/>
            <person name="Kohler A."/>
            <person name="Kuo A."/>
            <person name="LaButti K."/>
            <person name="Pangilinan J."/>
            <person name="Lipzen A."/>
            <person name="Riley R."/>
            <person name="Andreopoulos W."/>
            <person name="He G."/>
            <person name="Johnson J."/>
            <person name="Nolan M."/>
            <person name="Tritt A."/>
            <person name="Barry K.W."/>
            <person name="Grigoriev I.V."/>
            <person name="Nagy L.G."/>
            <person name="Hibbett D."/>
            <person name="Henrissat B."/>
            <person name="Matheny P.B."/>
            <person name="Labbe J."/>
            <person name="Martin F.M."/>
        </authorList>
    </citation>
    <scope>NUCLEOTIDE SEQUENCE</scope>
    <source>
        <strain evidence="1">EC-137</strain>
    </source>
</reference>